<evidence type="ECO:0000313" key="2">
    <source>
        <dbReference type="EMBL" id="MET6997289.1"/>
    </source>
</evidence>
<sequence length="1079" mass="114905">MKKILTSLLIGILLCSFAARAQQVGLTIAPQGTQPYTAGTNFQVYANYNYSNITGNVEVEVTFNSTILYFCGSTAFPYPAITSTVNPTTTRIKYTFPATSGNNQTGVIMMCFSYICPQTCAGQNINTAINGSISAPANSLSSTAAPANINGIVNNNWNTQHTFSSFIQSSAEVTFKVTVNGSTCHKIGSPSFVVNPNIGTLVSATNATVSGNTFTPTNVTEFIPYNTYIYYYTIKLPCTTPASTVVTSNVTLRGTNCGNSNATIKTLQPATYTTPATVFNNAQATLTVNGYNGYYRLEAVNIGNTPLNLVMTNTMPSVKTTGVAIQSNTQGSSVSSAVTYHDCSNVATGPFSLVQGTTNTSVPAYATKANINITNLLPGHAIVYIIYYDFSNSCSGVPTQNQFPLYSSLNFNCSTAGLSTVCYGCNGAAGMVNDTAVYVRQPMMNCDFPSNMSTACYEPGDTANICLRFRNNGSAPLLNGVLDYNLPAFLTFIPGSETFTGFSSNPVYQPGTSAKWDLPTLPESTVYDICFKVKVNTNAAYGSYPLSYKIGGTGYPLTGNGCPFYVNICALPQAEVHKKVKGNLDAVFSANGTGYPGTTAQYEVTVKNTGNTAIGSIELIDRLPAPGDASIMTCTPRNSQFQLFPSGPLSIPNATVTYSNTANIATGWPTTATACAVPGSFGTNFQPNSIKIALQNNIPPGGSFTFTFPVVIPAGATEGQTACNTIGMICKLIDNNNNSSAMNPVESNPACLKVVSPPPQCHPCREVLRNISATQGALEQQSDYYLQKAVLNFTTGKTLQEFRVSLANVDYTWNNKGCGDCKIPVMERGCLYPQSSTQTIGGLVWDNYSNLSLPPNAAPGACMEELIWKPGTTAAAGSYSVPLQVSLPKPVVDGCCELEIRSICFRVTFKDKDCNTCDTIICVKPPQQTDCCRGSHWTANKISWNPILIEGPVLSKTTLPGTGTIHELGTIQAKCDTVYKLNRNIAYTFFAGYQCGGGSAANCDKQVVLNISGPGTNITQTLGNNGYSYTFQQTGTYTITYTAYCGGQICNVCRYKVVIGKGGIIATEQSANSNLDFKL</sequence>
<proteinExistence type="predicted"/>
<evidence type="ECO:0008006" key="4">
    <source>
        <dbReference type="Google" id="ProtNLM"/>
    </source>
</evidence>
<dbReference type="EMBL" id="JBEXAC010000001">
    <property type="protein sequence ID" value="MET6997289.1"/>
    <property type="molecule type" value="Genomic_DNA"/>
</dbReference>
<keyword evidence="1" id="KW-0732">Signal</keyword>
<organism evidence="2 3">
    <name type="scientific">Chitinophaga defluvii</name>
    <dbReference type="NCBI Taxonomy" id="3163343"/>
    <lineage>
        <taxon>Bacteria</taxon>
        <taxon>Pseudomonadati</taxon>
        <taxon>Bacteroidota</taxon>
        <taxon>Chitinophagia</taxon>
        <taxon>Chitinophagales</taxon>
        <taxon>Chitinophagaceae</taxon>
        <taxon>Chitinophaga</taxon>
    </lineage>
</organism>
<evidence type="ECO:0000313" key="3">
    <source>
        <dbReference type="Proteomes" id="UP001549749"/>
    </source>
</evidence>
<feature type="chain" id="PRO_5047537057" description="Repeat protein (TIGR01451 family)" evidence="1">
    <location>
        <begin position="22"/>
        <end position="1079"/>
    </location>
</feature>
<gene>
    <name evidence="2" type="ORF">ABR189_07900</name>
</gene>
<keyword evidence="3" id="KW-1185">Reference proteome</keyword>
<accession>A0ABV2T2N2</accession>
<feature type="signal peptide" evidence="1">
    <location>
        <begin position="1"/>
        <end position="21"/>
    </location>
</feature>
<name>A0ABV2T2N2_9BACT</name>
<dbReference type="Proteomes" id="UP001549749">
    <property type="component" value="Unassembled WGS sequence"/>
</dbReference>
<evidence type="ECO:0000256" key="1">
    <source>
        <dbReference type="SAM" id="SignalP"/>
    </source>
</evidence>
<comment type="caution">
    <text evidence="2">The sequence shown here is derived from an EMBL/GenBank/DDBJ whole genome shotgun (WGS) entry which is preliminary data.</text>
</comment>
<protein>
    <recommendedName>
        <fullName evidence="4">Repeat protein (TIGR01451 family)</fullName>
    </recommendedName>
</protein>
<dbReference type="RefSeq" id="WP_354659928.1">
    <property type="nucleotide sequence ID" value="NZ_JBEXAC010000001.1"/>
</dbReference>
<reference evidence="2 3" key="1">
    <citation type="submission" date="2024-06" db="EMBL/GenBank/DDBJ databases">
        <title>Chitinophaga defluvii sp. nov., isolated from municipal sewage.</title>
        <authorList>
            <person name="Zhang L."/>
        </authorList>
    </citation>
    <scope>NUCLEOTIDE SEQUENCE [LARGE SCALE GENOMIC DNA]</scope>
    <source>
        <strain evidence="2 3">H8</strain>
    </source>
</reference>